<sequence length="287" mass="31104">MTAFAIAAAVLVALVVLLLLPPLLRGRAVSRADRRQANLAVFRDQEAELEKEKAAGTLGEADYQQAREELQRRLLEEVDVAAEAVAPRQGPSRPTAIVLALLLPAAALLGYTLLGNPKALDPRNLQAQPQVTAEQINDMVGKLAARMKDNPDDEKGWIMLARSYKTLGRLQQAADAYAKGGKLLQENAALLTDYAETLASLSEGRFAGKPTQLINQALKLNPEEPQALILAGVAAGEREDYKAAIGYWERLLPMVEPGSEEETSLKEALARLREKAEAQPGKKAARK</sequence>
<dbReference type="Proteomes" id="UP000292136">
    <property type="component" value="Unassembled WGS sequence"/>
</dbReference>
<keyword evidence="5" id="KW-1133">Transmembrane helix</keyword>
<evidence type="ECO:0000256" key="2">
    <source>
        <dbReference type="ARBA" id="ARBA00022737"/>
    </source>
</evidence>
<keyword evidence="2" id="KW-0677">Repeat</keyword>
<dbReference type="Pfam" id="PF23914">
    <property type="entry name" value="TPR_CcmH_CycH"/>
    <property type="match status" value="1"/>
</dbReference>
<organism evidence="7 8">
    <name type="scientific">Azospira oryzae</name>
    <dbReference type="NCBI Taxonomy" id="146939"/>
    <lineage>
        <taxon>Bacteria</taxon>
        <taxon>Pseudomonadati</taxon>
        <taxon>Pseudomonadota</taxon>
        <taxon>Betaproteobacteria</taxon>
        <taxon>Rhodocyclales</taxon>
        <taxon>Rhodocyclaceae</taxon>
        <taxon>Azospira</taxon>
    </lineage>
</organism>
<keyword evidence="5" id="KW-0472">Membrane</keyword>
<dbReference type="InterPro" id="IPR056413">
    <property type="entry name" value="TPR_CcmH_CycH"/>
</dbReference>
<dbReference type="InterPro" id="IPR017560">
    <property type="entry name" value="Cyt_c_biogenesis_CcmI"/>
</dbReference>
<keyword evidence="5" id="KW-0812">Transmembrane</keyword>
<dbReference type="InterPro" id="IPR051263">
    <property type="entry name" value="C-type_cytochrome_biogenesis"/>
</dbReference>
<evidence type="ECO:0000313" key="8">
    <source>
        <dbReference type="Proteomes" id="UP000292136"/>
    </source>
</evidence>
<evidence type="ECO:0000256" key="4">
    <source>
        <dbReference type="ARBA" id="ARBA00022803"/>
    </source>
</evidence>
<reference evidence="7 8" key="1">
    <citation type="submission" date="2019-02" db="EMBL/GenBank/DDBJ databases">
        <title>Genomic Encyclopedia of Type Strains, Phase IV (KMG-IV): sequencing the most valuable type-strain genomes for metagenomic binning, comparative biology and taxonomic classification.</title>
        <authorList>
            <person name="Goeker M."/>
        </authorList>
    </citation>
    <scope>NUCLEOTIDE SEQUENCE [LARGE SCALE GENOMIC DNA]</scope>
    <source>
        <strain evidence="7 8">DSM 21223</strain>
    </source>
</reference>
<protein>
    <submittedName>
        <fullName evidence="7">Cytochrome c-type biogenesis protein CcmH</fullName>
    </submittedName>
</protein>
<dbReference type="NCBIfam" id="TIGR03142">
    <property type="entry name" value="cytochro_ccmI"/>
    <property type="match status" value="1"/>
</dbReference>
<dbReference type="PANTHER" id="PTHR47870">
    <property type="entry name" value="CYTOCHROME C-TYPE BIOGENESIS PROTEIN CCMH"/>
    <property type="match status" value="1"/>
</dbReference>
<evidence type="ECO:0000256" key="3">
    <source>
        <dbReference type="ARBA" id="ARBA00022748"/>
    </source>
</evidence>
<comment type="caution">
    <text evidence="7">The sequence shown here is derived from an EMBL/GenBank/DDBJ whole genome shotgun (WGS) entry which is preliminary data.</text>
</comment>
<feature type="transmembrane region" description="Helical" evidence="5">
    <location>
        <begin position="96"/>
        <end position="114"/>
    </location>
</feature>
<evidence type="ECO:0000256" key="1">
    <source>
        <dbReference type="ARBA" id="ARBA00004196"/>
    </source>
</evidence>
<keyword evidence="8" id="KW-1185">Reference proteome</keyword>
<feature type="domain" description="Cytochrome c-type biogenesis protein H TPR" evidence="6">
    <location>
        <begin position="123"/>
        <end position="260"/>
    </location>
</feature>
<evidence type="ECO:0000256" key="5">
    <source>
        <dbReference type="SAM" id="Phobius"/>
    </source>
</evidence>
<dbReference type="EMBL" id="SHKM01000002">
    <property type="protein sequence ID" value="RZT76124.1"/>
    <property type="molecule type" value="Genomic_DNA"/>
</dbReference>
<evidence type="ECO:0000259" key="6">
    <source>
        <dbReference type="Pfam" id="PF23914"/>
    </source>
</evidence>
<comment type="subcellular location">
    <subcellularLocation>
        <location evidence="1">Cell envelope</location>
    </subcellularLocation>
</comment>
<evidence type="ECO:0000313" key="7">
    <source>
        <dbReference type="EMBL" id="RZT76124.1"/>
    </source>
</evidence>
<keyword evidence="3" id="KW-0201">Cytochrome c-type biogenesis</keyword>
<proteinExistence type="predicted"/>
<dbReference type="SUPFAM" id="SSF48452">
    <property type="entry name" value="TPR-like"/>
    <property type="match status" value="1"/>
</dbReference>
<keyword evidence="4" id="KW-0802">TPR repeat</keyword>
<accession>A0ABY0ILR6</accession>
<dbReference type="Gene3D" id="1.25.40.10">
    <property type="entry name" value="Tetratricopeptide repeat domain"/>
    <property type="match status" value="1"/>
</dbReference>
<name>A0ABY0ILR6_9RHOO</name>
<dbReference type="PANTHER" id="PTHR47870:SF4">
    <property type="entry name" value="CYTOCHROME C-TYPE BIOGENESIS PROTEIN CYCH"/>
    <property type="match status" value="1"/>
</dbReference>
<dbReference type="RefSeq" id="WP_130459415.1">
    <property type="nucleotide sequence ID" value="NZ_SHKM01000002.1"/>
</dbReference>
<dbReference type="InterPro" id="IPR011990">
    <property type="entry name" value="TPR-like_helical_dom_sf"/>
</dbReference>
<gene>
    <name evidence="7" type="ORF">EV678_1996</name>
</gene>